<dbReference type="AlphaFoldDB" id="A0A0D6P6T5"/>
<keyword evidence="7" id="KW-1185">Reference proteome</keyword>
<dbReference type="InterPro" id="IPR036249">
    <property type="entry name" value="Thioredoxin-like_sf"/>
</dbReference>
<dbReference type="RefSeq" id="WP_048861571.1">
    <property type="nucleotide sequence ID" value="NZ_BANB01000334.1"/>
</dbReference>
<dbReference type="Gene3D" id="2.30.30.380">
    <property type="entry name" value="Zn-finger domain of Sec23/24"/>
    <property type="match status" value="1"/>
</dbReference>
<name>A0A0D6P6T5_9PROT</name>
<dbReference type="Pfam" id="PF00085">
    <property type="entry name" value="Thioredoxin"/>
    <property type="match status" value="1"/>
</dbReference>
<dbReference type="EMBL" id="BANB01000334">
    <property type="protein sequence ID" value="GAN77475.1"/>
    <property type="molecule type" value="Genomic_DNA"/>
</dbReference>
<dbReference type="PANTHER" id="PTHR45663:SF11">
    <property type="entry name" value="GEO12009P1"/>
    <property type="match status" value="1"/>
</dbReference>
<dbReference type="PRINTS" id="PR00421">
    <property type="entry name" value="THIOREDOXIN"/>
</dbReference>
<comment type="caution">
    <text evidence="6">The sequence shown here is derived from an EMBL/GenBank/DDBJ whole genome shotgun (WGS) entry which is preliminary data.</text>
</comment>
<dbReference type="InterPro" id="IPR013766">
    <property type="entry name" value="Thioredoxin_domain"/>
</dbReference>
<protein>
    <submittedName>
        <fullName evidence="6">Thioredoxin</fullName>
    </submittedName>
</protein>
<evidence type="ECO:0000256" key="2">
    <source>
        <dbReference type="ARBA" id="ARBA00022982"/>
    </source>
</evidence>
<dbReference type="Pfam" id="PF21352">
    <property type="entry name" value="Zn_ribbon_Thio2"/>
    <property type="match status" value="1"/>
</dbReference>
<dbReference type="Gene3D" id="3.40.30.10">
    <property type="entry name" value="Glutaredoxin"/>
    <property type="match status" value="1"/>
</dbReference>
<dbReference type="CDD" id="cd02947">
    <property type="entry name" value="TRX_family"/>
    <property type="match status" value="1"/>
</dbReference>
<keyword evidence="1" id="KW-0813">Transport</keyword>
<evidence type="ECO:0000256" key="1">
    <source>
        <dbReference type="ARBA" id="ARBA00022448"/>
    </source>
</evidence>
<dbReference type="Proteomes" id="UP000032680">
    <property type="component" value="Unassembled WGS sequence"/>
</dbReference>
<dbReference type="InterPro" id="IPR017937">
    <property type="entry name" value="Thioredoxin_CS"/>
</dbReference>
<reference evidence="6 7" key="1">
    <citation type="submission" date="2012-11" db="EMBL/GenBank/DDBJ databases">
        <title>Whole genome sequence of Acidisphaera rubrifaciens HS-AP3.</title>
        <authorList>
            <person name="Azuma Y."/>
            <person name="Higashiura N."/>
            <person name="Hirakawa H."/>
            <person name="Matsushita K."/>
        </authorList>
    </citation>
    <scope>NUCLEOTIDE SEQUENCE [LARGE SCALE GENOMIC DNA]</scope>
    <source>
        <strain evidence="6 7">HS-AP3</strain>
    </source>
</reference>
<dbReference type="PANTHER" id="PTHR45663">
    <property type="entry name" value="GEO12009P1"/>
    <property type="match status" value="1"/>
</dbReference>
<dbReference type="GO" id="GO:0015035">
    <property type="term" value="F:protein-disulfide reductase activity"/>
    <property type="evidence" value="ECO:0007669"/>
    <property type="project" value="TreeGrafter"/>
</dbReference>
<dbReference type="PROSITE" id="PS51352">
    <property type="entry name" value="THIOREDOXIN_2"/>
    <property type="match status" value="1"/>
</dbReference>
<dbReference type="InterPro" id="IPR049299">
    <property type="entry name" value="Thio2_N"/>
</dbReference>
<dbReference type="OrthoDB" id="9790390at2"/>
<evidence type="ECO:0000256" key="4">
    <source>
        <dbReference type="ARBA" id="ARBA00023284"/>
    </source>
</evidence>
<dbReference type="GO" id="GO:0005829">
    <property type="term" value="C:cytosol"/>
    <property type="evidence" value="ECO:0007669"/>
    <property type="project" value="TreeGrafter"/>
</dbReference>
<dbReference type="SUPFAM" id="SSF52833">
    <property type="entry name" value="Thioredoxin-like"/>
    <property type="match status" value="1"/>
</dbReference>
<keyword evidence="2" id="KW-0249">Electron transport</keyword>
<sequence>MADPTHIVCPHCGAINRVPAGRSASAATCGSCHRRLFEGRPVEVDAAGFDRHVNAGDLPVLVDIWAPWCGPCRAMAPMFERAAATLEPDMRLLKLNADTAPEITGRLGVRGIPALFLMRRGRVLAQTAGASDAATIIRWAREHLAAAA</sequence>
<accession>A0A0D6P6T5</accession>
<dbReference type="GO" id="GO:0045454">
    <property type="term" value="P:cell redox homeostasis"/>
    <property type="evidence" value="ECO:0007669"/>
    <property type="project" value="TreeGrafter"/>
</dbReference>
<evidence type="ECO:0000313" key="6">
    <source>
        <dbReference type="EMBL" id="GAN77475.1"/>
    </source>
</evidence>
<proteinExistence type="predicted"/>
<dbReference type="PROSITE" id="PS00194">
    <property type="entry name" value="THIOREDOXIN_1"/>
    <property type="match status" value="1"/>
</dbReference>
<evidence type="ECO:0000259" key="5">
    <source>
        <dbReference type="PROSITE" id="PS51352"/>
    </source>
</evidence>
<evidence type="ECO:0000256" key="3">
    <source>
        <dbReference type="ARBA" id="ARBA00023157"/>
    </source>
</evidence>
<dbReference type="NCBIfam" id="NF008229">
    <property type="entry name" value="PRK10996.1"/>
    <property type="match status" value="1"/>
</dbReference>
<keyword evidence="3" id="KW-1015">Disulfide bond</keyword>
<feature type="domain" description="Thioredoxin" evidence="5">
    <location>
        <begin position="18"/>
        <end position="145"/>
    </location>
</feature>
<keyword evidence="4" id="KW-0676">Redox-active center</keyword>
<organism evidence="6 7">
    <name type="scientific">Acidisphaera rubrifaciens HS-AP3</name>
    <dbReference type="NCBI Taxonomy" id="1231350"/>
    <lineage>
        <taxon>Bacteria</taxon>
        <taxon>Pseudomonadati</taxon>
        <taxon>Pseudomonadota</taxon>
        <taxon>Alphaproteobacteria</taxon>
        <taxon>Acetobacterales</taxon>
        <taxon>Acetobacteraceae</taxon>
        <taxon>Acidisphaera</taxon>
    </lineage>
</organism>
<gene>
    <name evidence="6" type="ORF">Asru_0334_04</name>
</gene>
<evidence type="ECO:0000313" key="7">
    <source>
        <dbReference type="Proteomes" id="UP000032680"/>
    </source>
</evidence>